<dbReference type="EMBL" id="CAUOFW020001280">
    <property type="protein sequence ID" value="CAK9143076.1"/>
    <property type="molecule type" value="Genomic_DNA"/>
</dbReference>
<dbReference type="PANTHER" id="PTHR31662:SF1">
    <property type="entry name" value="OS01G0249900 PROTEIN"/>
    <property type="match status" value="1"/>
</dbReference>
<dbReference type="AlphaFoldDB" id="A0ABC8RDN1"/>
<protein>
    <recommendedName>
        <fullName evidence="4">Glabrous enhancer-binding protein-like DBD domain-containing protein</fullName>
    </recommendedName>
</protein>
<dbReference type="GO" id="GO:0010468">
    <property type="term" value="P:regulation of gene expression"/>
    <property type="evidence" value="ECO:0007669"/>
    <property type="project" value="UniProtKB-ARBA"/>
</dbReference>
<feature type="domain" description="Glabrous enhancer-binding protein-like DBD" evidence="4">
    <location>
        <begin position="129"/>
        <end position="227"/>
    </location>
</feature>
<organism evidence="5 6">
    <name type="scientific">Ilex paraguariensis</name>
    <name type="common">yerba mate</name>
    <dbReference type="NCBI Taxonomy" id="185542"/>
    <lineage>
        <taxon>Eukaryota</taxon>
        <taxon>Viridiplantae</taxon>
        <taxon>Streptophyta</taxon>
        <taxon>Embryophyta</taxon>
        <taxon>Tracheophyta</taxon>
        <taxon>Spermatophyta</taxon>
        <taxon>Magnoliopsida</taxon>
        <taxon>eudicotyledons</taxon>
        <taxon>Gunneridae</taxon>
        <taxon>Pentapetalae</taxon>
        <taxon>asterids</taxon>
        <taxon>campanulids</taxon>
        <taxon>Aquifoliales</taxon>
        <taxon>Aquifoliaceae</taxon>
        <taxon>Ilex</taxon>
    </lineage>
</organism>
<keyword evidence="6" id="KW-1185">Reference proteome</keyword>
<accession>A0ABC8RDN1</accession>
<dbReference type="InterPro" id="IPR007592">
    <property type="entry name" value="GEBP"/>
</dbReference>
<gene>
    <name evidence="5" type="ORF">ILEXP_LOCUS10773</name>
</gene>
<sequence length="427" mass="46992">MASEEDHTVYNEDDLDEDEESLDEDHLAHPNDVVYDEDEDVDVDVYDESNSTSSSNFATVDAYPLPPNPPTSSAVVTVALAAAGDPTQSTLPNPKHRRINDVSITAAAATTVVEERQKPLPMDESRRLFQRLWTDEDEIELLRGFLEYNTSRSGTHNSSSHPDTTAFYDQIKSKLQLEFNKNQLVEKLRRLKKKYRNVLNRIESGKECVFKSPHDQATFEISQRIWSGVSLNRGAGGGIDDDDTSPVPNPHPKPKPNTNSNPNLIDQNIDTGYLIVGNCNHTSEKKISSSRKRSRGGGGGCSGGVKVEDDHGINPQPVGVGVATTTASPPIPKNLIEETVRSCVSPLFKELVNNVMNRPGGLRGFGMGLSLMPLDFGGQMDIVGGRGAAGEKWREQQILELEVYSKRLELVQDQIKGQLEGLRSMGR</sequence>
<feature type="region of interest" description="Disordered" evidence="3">
    <location>
        <begin position="1"/>
        <end position="38"/>
    </location>
</feature>
<feature type="region of interest" description="Disordered" evidence="3">
    <location>
        <begin position="232"/>
        <end position="266"/>
    </location>
</feature>
<evidence type="ECO:0000259" key="4">
    <source>
        <dbReference type="Pfam" id="PF04504"/>
    </source>
</evidence>
<comment type="caution">
    <text evidence="5">The sequence shown here is derived from an EMBL/GenBank/DDBJ whole genome shotgun (WGS) entry which is preliminary data.</text>
</comment>
<dbReference type="Proteomes" id="UP001642360">
    <property type="component" value="Unassembled WGS sequence"/>
</dbReference>
<comment type="similarity">
    <text evidence="1">Belongs to the GeBP family.</text>
</comment>
<feature type="region of interest" description="Disordered" evidence="3">
    <location>
        <begin position="284"/>
        <end position="316"/>
    </location>
</feature>
<evidence type="ECO:0000256" key="2">
    <source>
        <dbReference type="SAM" id="Coils"/>
    </source>
</evidence>
<dbReference type="InterPro" id="IPR053932">
    <property type="entry name" value="GeBP-like_DBD"/>
</dbReference>
<feature type="coiled-coil region" evidence="2">
    <location>
        <begin position="174"/>
        <end position="205"/>
    </location>
</feature>
<keyword evidence="2" id="KW-0175">Coiled coil</keyword>
<evidence type="ECO:0000256" key="1">
    <source>
        <dbReference type="ARBA" id="ARBA00010820"/>
    </source>
</evidence>
<proteinExistence type="inferred from homology"/>
<feature type="compositionally biased region" description="Basic and acidic residues" evidence="3">
    <location>
        <begin position="1"/>
        <end position="10"/>
    </location>
</feature>
<evidence type="ECO:0000256" key="3">
    <source>
        <dbReference type="SAM" id="MobiDB-lite"/>
    </source>
</evidence>
<feature type="compositionally biased region" description="Acidic residues" evidence="3">
    <location>
        <begin position="11"/>
        <end position="23"/>
    </location>
</feature>
<evidence type="ECO:0000313" key="5">
    <source>
        <dbReference type="EMBL" id="CAK9143076.1"/>
    </source>
</evidence>
<reference evidence="5 6" key="1">
    <citation type="submission" date="2024-02" db="EMBL/GenBank/DDBJ databases">
        <authorList>
            <person name="Vignale AGUSTIN F."/>
            <person name="Sosa J E."/>
            <person name="Modenutti C."/>
        </authorList>
    </citation>
    <scope>NUCLEOTIDE SEQUENCE [LARGE SCALE GENOMIC DNA]</scope>
</reference>
<evidence type="ECO:0000313" key="6">
    <source>
        <dbReference type="Proteomes" id="UP001642360"/>
    </source>
</evidence>
<dbReference type="Pfam" id="PF04504">
    <property type="entry name" value="GeBP-like_DBD"/>
    <property type="match status" value="1"/>
</dbReference>
<dbReference type="PANTHER" id="PTHR31662">
    <property type="entry name" value="BNAANNG10740D PROTEIN-RELATED"/>
    <property type="match status" value="1"/>
</dbReference>
<name>A0ABC8RDN1_9AQUA</name>